<gene>
    <name evidence="1" type="ORF">GCM10011516_04910</name>
</gene>
<name>A0A8H9FZY9_9SPHI</name>
<sequence length="188" mass="21589">MHPASNRLLKGDLHFIVGMKLYLLTLLTPLMANINPQPKTDKNSIAVFIEIGLEEQSSTENPLLNEIEYYYGLQYGRKLTKHQLFQSYIGYSNIKSAYIGADYLYQLPSFMKHLSFLVGTGIVFEYTAESPINIRERYFLIRPQASLDYHINNSPVAVFAAYKPKFDMQNFGPYDLSTLQLGINFQIK</sequence>
<organism evidence="1 2">
    <name type="scientific">Sphingobacterium cellulitidis</name>
    <dbReference type="NCBI Taxonomy" id="1768011"/>
    <lineage>
        <taxon>Bacteria</taxon>
        <taxon>Pseudomonadati</taxon>
        <taxon>Bacteroidota</taxon>
        <taxon>Sphingobacteriia</taxon>
        <taxon>Sphingobacteriales</taxon>
        <taxon>Sphingobacteriaceae</taxon>
        <taxon>Sphingobacterium</taxon>
    </lineage>
</organism>
<proteinExistence type="predicted"/>
<comment type="caution">
    <text evidence="1">The sequence shown here is derived from an EMBL/GenBank/DDBJ whole genome shotgun (WGS) entry which is preliminary data.</text>
</comment>
<reference evidence="1" key="2">
    <citation type="submission" date="2020-09" db="EMBL/GenBank/DDBJ databases">
        <authorList>
            <person name="Sun Q."/>
            <person name="Zhou Y."/>
        </authorList>
    </citation>
    <scope>NUCLEOTIDE SEQUENCE</scope>
    <source>
        <strain evidence="1">CGMCC 1.15966</strain>
    </source>
</reference>
<dbReference type="EMBL" id="BMKM01000001">
    <property type="protein sequence ID" value="GGE10205.1"/>
    <property type="molecule type" value="Genomic_DNA"/>
</dbReference>
<evidence type="ECO:0000313" key="1">
    <source>
        <dbReference type="EMBL" id="GGE10205.1"/>
    </source>
</evidence>
<reference evidence="1" key="1">
    <citation type="journal article" date="2014" name="Int. J. Syst. Evol. Microbiol.">
        <title>Complete genome sequence of Corynebacterium casei LMG S-19264T (=DSM 44701T), isolated from a smear-ripened cheese.</title>
        <authorList>
            <consortium name="US DOE Joint Genome Institute (JGI-PGF)"/>
            <person name="Walter F."/>
            <person name="Albersmeier A."/>
            <person name="Kalinowski J."/>
            <person name="Ruckert C."/>
        </authorList>
    </citation>
    <scope>NUCLEOTIDE SEQUENCE</scope>
    <source>
        <strain evidence="1">CGMCC 1.15966</strain>
    </source>
</reference>
<evidence type="ECO:0000313" key="2">
    <source>
        <dbReference type="Proteomes" id="UP000614460"/>
    </source>
</evidence>
<dbReference type="Proteomes" id="UP000614460">
    <property type="component" value="Unassembled WGS sequence"/>
</dbReference>
<accession>A0A8H9FZY9</accession>
<protein>
    <submittedName>
        <fullName evidence="1">Uncharacterized protein</fullName>
    </submittedName>
</protein>
<dbReference type="AlphaFoldDB" id="A0A8H9FZY9"/>
<keyword evidence="2" id="KW-1185">Reference proteome</keyword>